<proteinExistence type="predicted"/>
<reference evidence="11 12" key="1">
    <citation type="journal article" date="2016" name="Sci. Rep.">
        <title>Metabolic traits of an uncultured archaeal lineage -MSBL1- from brine pools of the Red Sea.</title>
        <authorList>
            <person name="Mwirichia R."/>
            <person name="Alam I."/>
            <person name="Rashid M."/>
            <person name="Vinu M."/>
            <person name="Ba-Alawi W."/>
            <person name="Anthony Kamau A."/>
            <person name="Kamanda Ngugi D."/>
            <person name="Goker M."/>
            <person name="Klenk H.P."/>
            <person name="Bajic V."/>
            <person name="Stingl U."/>
        </authorList>
    </citation>
    <scope>NUCLEOTIDE SEQUENCE [LARGE SCALE GENOMIC DNA]</scope>
    <source>
        <strain evidence="11">SCGC-AAA259E22</strain>
    </source>
</reference>
<gene>
    <name evidence="11" type="ORF">AKJ66_01950</name>
</gene>
<comment type="subcellular location">
    <subcellularLocation>
        <location evidence="1">Membrane</location>
        <topology evidence="1">Multi-pass membrane protein</topology>
    </subcellularLocation>
</comment>
<dbReference type="Pfam" id="PF01428">
    <property type="entry name" value="zf-AN1"/>
    <property type="match status" value="1"/>
</dbReference>
<evidence type="ECO:0000256" key="9">
    <source>
        <dbReference type="SAM" id="Phobius"/>
    </source>
</evidence>
<keyword evidence="6 9" id="KW-1133">Transmembrane helix</keyword>
<evidence type="ECO:0000313" key="11">
    <source>
        <dbReference type="EMBL" id="KXA93483.1"/>
    </source>
</evidence>
<comment type="caution">
    <text evidence="11">The sequence shown here is derived from an EMBL/GenBank/DDBJ whole genome shotgun (WGS) entry which is preliminary data.</text>
</comment>
<dbReference type="InterPro" id="IPR050925">
    <property type="entry name" value="Rhomboid_protease_S54"/>
</dbReference>
<evidence type="ECO:0000313" key="12">
    <source>
        <dbReference type="Proteomes" id="UP000070657"/>
    </source>
</evidence>
<dbReference type="InterPro" id="IPR022764">
    <property type="entry name" value="Peptidase_S54_rhomboid_dom"/>
</dbReference>
<dbReference type="PANTHER" id="PTHR43731">
    <property type="entry name" value="RHOMBOID PROTEASE"/>
    <property type="match status" value="1"/>
</dbReference>
<dbReference type="SMART" id="SM00154">
    <property type="entry name" value="ZnF_AN1"/>
    <property type="match status" value="1"/>
</dbReference>
<dbReference type="SUPFAM" id="SSF118310">
    <property type="entry name" value="AN1-like Zinc finger"/>
    <property type="match status" value="1"/>
</dbReference>
<dbReference type="SUPFAM" id="SSF144091">
    <property type="entry name" value="Rhomboid-like"/>
    <property type="match status" value="1"/>
</dbReference>
<dbReference type="AlphaFoldDB" id="A0A133UH00"/>
<keyword evidence="3" id="KW-0479">Metal-binding</keyword>
<feature type="transmembrane region" description="Helical" evidence="9">
    <location>
        <begin position="168"/>
        <end position="191"/>
    </location>
</feature>
<protein>
    <recommendedName>
        <fullName evidence="10">AN1-type domain-containing protein</fullName>
    </recommendedName>
</protein>
<dbReference type="EMBL" id="LHXP01000017">
    <property type="protein sequence ID" value="KXA93483.1"/>
    <property type="molecule type" value="Genomic_DNA"/>
</dbReference>
<feature type="transmembrane region" description="Helical" evidence="9">
    <location>
        <begin position="223"/>
        <end position="242"/>
    </location>
</feature>
<dbReference type="Gene3D" id="4.10.1110.10">
    <property type="entry name" value="AN1-like Zinc finger"/>
    <property type="match status" value="1"/>
</dbReference>
<evidence type="ECO:0000256" key="8">
    <source>
        <dbReference type="SAM" id="MobiDB-lite"/>
    </source>
</evidence>
<keyword evidence="12" id="KW-1185">Reference proteome</keyword>
<dbReference type="PANTHER" id="PTHR43731:SF26">
    <property type="entry name" value="RHOMBOID-LIKE PROTEIN 10, CHLOROPLASTIC"/>
    <property type="match status" value="1"/>
</dbReference>
<keyword evidence="2 9" id="KW-0812">Transmembrane</keyword>
<feature type="transmembrane region" description="Helical" evidence="9">
    <location>
        <begin position="114"/>
        <end position="138"/>
    </location>
</feature>
<dbReference type="GO" id="GO:0016020">
    <property type="term" value="C:membrane"/>
    <property type="evidence" value="ECO:0007669"/>
    <property type="project" value="UniProtKB-SubCell"/>
</dbReference>
<name>A0A133UH00_9EURY</name>
<keyword evidence="7 9" id="KW-0472">Membrane</keyword>
<keyword evidence="5" id="KW-0862">Zinc</keyword>
<feature type="transmembrane region" description="Helical" evidence="9">
    <location>
        <begin position="280"/>
        <end position="298"/>
    </location>
</feature>
<evidence type="ECO:0000256" key="7">
    <source>
        <dbReference type="ARBA" id="ARBA00023136"/>
    </source>
</evidence>
<evidence type="ECO:0000256" key="4">
    <source>
        <dbReference type="ARBA" id="ARBA00022771"/>
    </source>
</evidence>
<dbReference type="InterPro" id="IPR035952">
    <property type="entry name" value="Rhomboid-like_sf"/>
</dbReference>
<sequence length="319" mass="35188">MPTCDYCGKEISLPYTCGYCGSSFCSKHRLPEKHECEGLGEISRKSQEEGRIYRGISEELRREGPRERTPSKYRMGEHERDRRKRGGIDEIFKSLFKGSLGLLKSFFTRNATMLILLSMTLVFFGQLVAMGVLGSAYYTPGEFGTFLYLLAPSQATVLTRPWTLITSIFVHGGFLHLMINGIVMFFMGLALERRIGRNKLIYLFLGAGALAALAQLLLMPSSIVVLGASGAILGVLGTLTTLAPRMPVLLFFFIPMPLWMLALGYGAFSVVMALSGMGGHIGHMAHFSGLIVGLTYGYKLRREGKGGHGGTFHPLRKRL</sequence>
<dbReference type="Gene3D" id="1.20.1540.10">
    <property type="entry name" value="Rhomboid-like"/>
    <property type="match status" value="1"/>
</dbReference>
<feature type="region of interest" description="Disordered" evidence="8">
    <location>
        <begin position="55"/>
        <end position="81"/>
    </location>
</feature>
<organism evidence="11 12">
    <name type="scientific">candidate division MSBL1 archaeon SCGC-AAA259E22</name>
    <dbReference type="NCBI Taxonomy" id="1698265"/>
    <lineage>
        <taxon>Archaea</taxon>
        <taxon>Methanobacteriati</taxon>
        <taxon>Methanobacteriota</taxon>
        <taxon>candidate division MSBL1</taxon>
    </lineage>
</organism>
<dbReference type="GO" id="GO:0008270">
    <property type="term" value="F:zinc ion binding"/>
    <property type="evidence" value="ECO:0007669"/>
    <property type="project" value="UniProtKB-KW"/>
</dbReference>
<accession>A0A133UH00</accession>
<evidence type="ECO:0000259" key="10">
    <source>
        <dbReference type="PROSITE" id="PS51039"/>
    </source>
</evidence>
<dbReference type="InterPro" id="IPR000058">
    <property type="entry name" value="Znf_AN1"/>
</dbReference>
<feature type="domain" description="AN1-type" evidence="10">
    <location>
        <begin position="1"/>
        <end position="44"/>
    </location>
</feature>
<evidence type="ECO:0000256" key="1">
    <source>
        <dbReference type="ARBA" id="ARBA00004141"/>
    </source>
</evidence>
<evidence type="ECO:0000256" key="3">
    <source>
        <dbReference type="ARBA" id="ARBA00022723"/>
    </source>
</evidence>
<evidence type="ECO:0000256" key="5">
    <source>
        <dbReference type="ARBA" id="ARBA00022833"/>
    </source>
</evidence>
<dbReference type="InterPro" id="IPR035896">
    <property type="entry name" value="AN1-like_Znf"/>
</dbReference>
<dbReference type="Pfam" id="PF01694">
    <property type="entry name" value="Rhomboid"/>
    <property type="match status" value="1"/>
</dbReference>
<dbReference type="PROSITE" id="PS51039">
    <property type="entry name" value="ZF_AN1"/>
    <property type="match status" value="1"/>
</dbReference>
<evidence type="ECO:0000256" key="6">
    <source>
        <dbReference type="ARBA" id="ARBA00022989"/>
    </source>
</evidence>
<dbReference type="Proteomes" id="UP000070657">
    <property type="component" value="Unassembled WGS sequence"/>
</dbReference>
<evidence type="ECO:0000256" key="2">
    <source>
        <dbReference type="ARBA" id="ARBA00022692"/>
    </source>
</evidence>
<feature type="transmembrane region" description="Helical" evidence="9">
    <location>
        <begin position="249"/>
        <end position="274"/>
    </location>
</feature>
<feature type="transmembrane region" description="Helical" evidence="9">
    <location>
        <begin position="200"/>
        <end position="217"/>
    </location>
</feature>
<dbReference type="GO" id="GO:0004252">
    <property type="term" value="F:serine-type endopeptidase activity"/>
    <property type="evidence" value="ECO:0007669"/>
    <property type="project" value="InterPro"/>
</dbReference>
<keyword evidence="4" id="KW-0863">Zinc-finger</keyword>